<name>A0A157SR87_9BORD</name>
<dbReference type="RefSeq" id="WP_066131482.1">
    <property type="nucleotide sequence ID" value="NZ_FKIF01000008.1"/>
</dbReference>
<evidence type="ECO:0000313" key="3">
    <source>
        <dbReference type="Proteomes" id="UP000076848"/>
    </source>
</evidence>
<protein>
    <submittedName>
        <fullName evidence="2">Domain of uncharacterized function (DUF1987)</fullName>
    </submittedName>
</protein>
<dbReference type="InterPro" id="IPR018530">
    <property type="entry name" value="SiaC"/>
</dbReference>
<reference evidence="2 3" key="1">
    <citation type="submission" date="2016-04" db="EMBL/GenBank/DDBJ databases">
        <authorList>
            <consortium name="Pathogen Informatics"/>
        </authorList>
    </citation>
    <scope>NUCLEOTIDE SEQUENCE [LARGE SCALE GENOMIC DNA]</scope>
    <source>
        <strain evidence="2 3">H050680373</strain>
    </source>
</reference>
<feature type="domain" description="SiaC family regulatory phosphoprotein" evidence="1">
    <location>
        <begin position="7"/>
        <end position="122"/>
    </location>
</feature>
<sequence>MNDLNLPATQSTPSILTDARSGVLRMGGDSYPENSFELFGPVLDWVETYLRERAEPLRLELELLYLNTSSIKAVMEIFDLLEAAHGQGRPVKVEWFYDMRNERVGELAEEFKEDCSFPFDVIGRE</sequence>
<dbReference type="EMBL" id="FKIF01000008">
    <property type="protein sequence ID" value="SAI72663.1"/>
    <property type="molecule type" value="Genomic_DNA"/>
</dbReference>
<dbReference type="AlphaFoldDB" id="A0A157SR87"/>
<dbReference type="STRING" id="288768.SAMEA3906486_04198"/>
<evidence type="ECO:0000313" key="2">
    <source>
        <dbReference type="EMBL" id="SAI72663.1"/>
    </source>
</evidence>
<dbReference type="Proteomes" id="UP000076848">
    <property type="component" value="Unassembled WGS sequence"/>
</dbReference>
<organism evidence="2 3">
    <name type="scientific">Bordetella ansorpii</name>
    <dbReference type="NCBI Taxonomy" id="288768"/>
    <lineage>
        <taxon>Bacteria</taxon>
        <taxon>Pseudomonadati</taxon>
        <taxon>Pseudomonadota</taxon>
        <taxon>Betaproteobacteria</taxon>
        <taxon>Burkholderiales</taxon>
        <taxon>Alcaligenaceae</taxon>
        <taxon>Bordetella</taxon>
    </lineage>
</organism>
<evidence type="ECO:0000259" key="1">
    <source>
        <dbReference type="Pfam" id="PF09345"/>
    </source>
</evidence>
<dbReference type="OrthoDB" id="5297629at2"/>
<dbReference type="NCBIfam" id="NF038265">
    <property type="entry name" value="phos_prot_SiaC"/>
    <property type="match status" value="1"/>
</dbReference>
<gene>
    <name evidence="2" type="ORF">SAMEA3906486_04198</name>
</gene>
<dbReference type="Pfam" id="PF09345">
    <property type="entry name" value="SiaC"/>
    <property type="match status" value="1"/>
</dbReference>
<proteinExistence type="predicted"/>
<keyword evidence="3" id="KW-1185">Reference proteome</keyword>
<accession>A0A157SR87</accession>